<keyword evidence="2" id="KW-1185">Reference proteome</keyword>
<protein>
    <submittedName>
        <fullName evidence="1">Uncharacterized protein</fullName>
    </submittedName>
</protein>
<dbReference type="RefSeq" id="WP_222199185.1">
    <property type="nucleotide sequence ID" value="NZ_JAIMFO010000005.1"/>
</dbReference>
<name>A0ABS7MK58_9ACTN</name>
<accession>A0ABS7MK58</accession>
<reference evidence="1 2" key="1">
    <citation type="submission" date="2021-08" db="EMBL/GenBank/DDBJ databases">
        <title>Collinsella faecalis sp. nov. isolated from swine faeces.</title>
        <authorList>
            <person name="Oh B.S."/>
            <person name="Lee J.H."/>
        </authorList>
    </citation>
    <scope>NUCLEOTIDE SEQUENCE [LARGE SCALE GENOMIC DNA]</scope>
    <source>
        <strain evidence="1 2">AGMB00827</strain>
    </source>
</reference>
<organism evidence="1 2">
    <name type="scientific">Collinsella ureilytica</name>
    <dbReference type="NCBI Taxonomy" id="2869515"/>
    <lineage>
        <taxon>Bacteria</taxon>
        <taxon>Bacillati</taxon>
        <taxon>Actinomycetota</taxon>
        <taxon>Coriobacteriia</taxon>
        <taxon>Coriobacteriales</taxon>
        <taxon>Coriobacteriaceae</taxon>
        <taxon>Collinsella</taxon>
    </lineage>
</organism>
<comment type="caution">
    <text evidence="1">The sequence shown here is derived from an EMBL/GenBank/DDBJ whole genome shotgun (WGS) entry which is preliminary data.</text>
</comment>
<evidence type="ECO:0000313" key="2">
    <source>
        <dbReference type="Proteomes" id="UP000700908"/>
    </source>
</evidence>
<dbReference type="Proteomes" id="UP000700908">
    <property type="component" value="Unassembled WGS sequence"/>
</dbReference>
<dbReference type="EMBL" id="JAIMFO010000005">
    <property type="protein sequence ID" value="MBY4797470.1"/>
    <property type="molecule type" value="Genomic_DNA"/>
</dbReference>
<gene>
    <name evidence="1" type="ORF">K6V98_03745</name>
</gene>
<evidence type="ECO:0000313" key="1">
    <source>
        <dbReference type="EMBL" id="MBY4797470.1"/>
    </source>
</evidence>
<sequence>MKEKLIRIIAIVSLTLAVILLATTLDATRKVTYLKQGALKGFEVTGMYREQPNKFASLALQLDTSNRWQFTNTDNTVVNGTIKLTDDPNLIDLVDETGATYGTVHIAYSMPSEDEGLLFLKTASEVTAFDKAAGKPAFLQE</sequence>
<proteinExistence type="predicted"/>